<proteinExistence type="predicted"/>
<dbReference type="EMBL" id="BSTJ01000002">
    <property type="protein sequence ID" value="GLY73822.1"/>
    <property type="molecule type" value="Genomic_DNA"/>
</dbReference>
<dbReference type="InterPro" id="IPR036890">
    <property type="entry name" value="HATPase_C_sf"/>
</dbReference>
<dbReference type="Gene3D" id="3.30.565.10">
    <property type="entry name" value="Histidine kinase-like ATPase, C-terminal domain"/>
    <property type="match status" value="1"/>
</dbReference>
<reference evidence="1" key="1">
    <citation type="submission" date="2023-03" db="EMBL/GenBank/DDBJ databases">
        <title>Actinoallomurus iriomotensis NBRC 103681.</title>
        <authorList>
            <person name="Ichikawa N."/>
            <person name="Sato H."/>
            <person name="Tonouchi N."/>
        </authorList>
    </citation>
    <scope>NUCLEOTIDE SEQUENCE</scope>
    <source>
        <strain evidence="1">NBRC 103681</strain>
    </source>
</reference>
<sequence length="115" mass="12168">MALGGYLIRSSDPVEAQPAVQVRGRCSPLHLARDLAERSTEGPPIVVAGNDVTAGVPANLVERILVPLLNNARRYARNQITVECTADVEIIITDDGPGDIAIDAAGRFVISLPRG</sequence>
<organism evidence="1 2">
    <name type="scientific">Actinoallomurus iriomotensis</name>
    <dbReference type="NCBI Taxonomy" id="478107"/>
    <lineage>
        <taxon>Bacteria</taxon>
        <taxon>Bacillati</taxon>
        <taxon>Actinomycetota</taxon>
        <taxon>Actinomycetes</taxon>
        <taxon>Streptosporangiales</taxon>
        <taxon>Thermomonosporaceae</taxon>
        <taxon>Actinoallomurus</taxon>
    </lineage>
</organism>
<dbReference type="AlphaFoldDB" id="A0A9W6VNV0"/>
<accession>A0A9W6VNV0</accession>
<evidence type="ECO:0000313" key="2">
    <source>
        <dbReference type="Proteomes" id="UP001165135"/>
    </source>
</evidence>
<protein>
    <submittedName>
        <fullName evidence="1">Uncharacterized protein</fullName>
    </submittedName>
</protein>
<comment type="caution">
    <text evidence="1">The sequence shown here is derived from an EMBL/GenBank/DDBJ whole genome shotgun (WGS) entry which is preliminary data.</text>
</comment>
<evidence type="ECO:0000313" key="1">
    <source>
        <dbReference type="EMBL" id="GLY73822.1"/>
    </source>
</evidence>
<dbReference type="Proteomes" id="UP001165135">
    <property type="component" value="Unassembled WGS sequence"/>
</dbReference>
<gene>
    <name evidence="1" type="ORF">Airi01_020890</name>
</gene>
<dbReference type="SUPFAM" id="SSF55874">
    <property type="entry name" value="ATPase domain of HSP90 chaperone/DNA topoisomerase II/histidine kinase"/>
    <property type="match status" value="1"/>
</dbReference>
<name>A0A9W6VNV0_9ACTN</name>